<dbReference type="OrthoDB" id="9786803at2"/>
<dbReference type="RefSeq" id="WP_095263742.1">
    <property type="nucleotide sequence ID" value="NZ_NPBY01000012.1"/>
</dbReference>
<dbReference type="SUPFAM" id="SSF52540">
    <property type="entry name" value="P-loop containing nucleoside triphosphate hydrolases"/>
    <property type="match status" value="1"/>
</dbReference>
<organism evidence="2 3">
    <name type="scientific">Paenibacillus campinasensis</name>
    <dbReference type="NCBI Taxonomy" id="66347"/>
    <lineage>
        <taxon>Bacteria</taxon>
        <taxon>Bacillati</taxon>
        <taxon>Bacillota</taxon>
        <taxon>Bacilli</taxon>
        <taxon>Bacillales</taxon>
        <taxon>Paenibacillaceae</taxon>
        <taxon>Paenibacillus</taxon>
    </lineage>
</organism>
<dbReference type="Pfam" id="PF03205">
    <property type="entry name" value="MobB"/>
    <property type="match status" value="1"/>
</dbReference>
<evidence type="ECO:0000313" key="2">
    <source>
        <dbReference type="EMBL" id="PAD79422.1"/>
    </source>
</evidence>
<dbReference type="InterPro" id="IPR052539">
    <property type="entry name" value="MGD_biosynthesis_adapter"/>
</dbReference>
<sequence length="178" mass="19198">MKEVRVVQLCGYKNSGKTTLLAAVIRQLKARGVRLAVIKHDAHQFKMDHPGTDTDQFREAGADAVAITSPGRTAVLMEAETPLETLIGAFRDVDLVLVEGFKQAAYPKLVLLRDEADAGLLQLQGVMGIVVPKEMIKPQKMTEEPGRGQTVGSDLPAPVISRDDVDAIVALILSSEAQ</sequence>
<dbReference type="Gene3D" id="3.40.50.300">
    <property type="entry name" value="P-loop containing nucleotide triphosphate hydrolases"/>
    <property type="match status" value="1"/>
</dbReference>
<accession>A0A268F220</accession>
<dbReference type="InterPro" id="IPR004435">
    <property type="entry name" value="MobB_dom"/>
</dbReference>
<dbReference type="AlphaFoldDB" id="A0A268F220"/>
<dbReference type="InterPro" id="IPR027417">
    <property type="entry name" value="P-loop_NTPase"/>
</dbReference>
<dbReference type="PANTHER" id="PTHR40072:SF1">
    <property type="entry name" value="MOLYBDOPTERIN-GUANINE DINUCLEOTIDE BIOSYNTHESIS ADAPTER PROTEIN"/>
    <property type="match status" value="1"/>
</dbReference>
<dbReference type="GO" id="GO:0006777">
    <property type="term" value="P:Mo-molybdopterin cofactor biosynthetic process"/>
    <property type="evidence" value="ECO:0007669"/>
    <property type="project" value="InterPro"/>
</dbReference>
<proteinExistence type="predicted"/>
<evidence type="ECO:0000259" key="1">
    <source>
        <dbReference type="Pfam" id="PF03205"/>
    </source>
</evidence>
<dbReference type="CDD" id="cd03116">
    <property type="entry name" value="MobB"/>
    <property type="match status" value="1"/>
</dbReference>
<dbReference type="PANTHER" id="PTHR40072">
    <property type="entry name" value="MOLYBDOPTERIN-GUANINE DINUCLEOTIDE BIOSYNTHESIS ADAPTER PROTEIN-RELATED"/>
    <property type="match status" value="1"/>
</dbReference>
<dbReference type="Proteomes" id="UP000215596">
    <property type="component" value="Unassembled WGS sequence"/>
</dbReference>
<name>A0A268F220_9BACL</name>
<dbReference type="EMBL" id="NPBY01000012">
    <property type="protein sequence ID" value="PAD79422.1"/>
    <property type="molecule type" value="Genomic_DNA"/>
</dbReference>
<reference evidence="2 3" key="1">
    <citation type="submission" date="2017-07" db="EMBL/GenBank/DDBJ databases">
        <title>Isolation and whole genome analysis of endospore-forming bacteria from heroin.</title>
        <authorList>
            <person name="Kalinowski J."/>
            <person name="Ahrens B."/>
            <person name="Al-Dilaimi A."/>
            <person name="Winkler A."/>
            <person name="Wibberg D."/>
            <person name="Schleenbecker U."/>
            <person name="Ruckert C."/>
            <person name="Wolfel R."/>
            <person name="Grass G."/>
        </authorList>
    </citation>
    <scope>NUCLEOTIDE SEQUENCE [LARGE SCALE GENOMIC DNA]</scope>
    <source>
        <strain evidence="2 3">7537-G1</strain>
    </source>
</reference>
<protein>
    <submittedName>
        <fullName evidence="2">Molybdopterin-guanine dinucleotide biosynthesis protein B</fullName>
    </submittedName>
</protein>
<feature type="domain" description="Molybdopterin-guanine dinucleotide biosynthesis protein B (MobB)" evidence="1">
    <location>
        <begin position="6"/>
        <end position="121"/>
    </location>
</feature>
<evidence type="ECO:0000313" key="3">
    <source>
        <dbReference type="Proteomes" id="UP000215596"/>
    </source>
</evidence>
<dbReference type="NCBIfam" id="TIGR00176">
    <property type="entry name" value="mobB"/>
    <property type="match status" value="1"/>
</dbReference>
<comment type="caution">
    <text evidence="2">The sequence shown here is derived from an EMBL/GenBank/DDBJ whole genome shotgun (WGS) entry which is preliminary data.</text>
</comment>
<gene>
    <name evidence="2" type="primary">mobB</name>
    <name evidence="2" type="ORF">CHH67_04260</name>
</gene>
<dbReference type="GO" id="GO:0005525">
    <property type="term" value="F:GTP binding"/>
    <property type="evidence" value="ECO:0007669"/>
    <property type="project" value="InterPro"/>
</dbReference>